<sequence>MLKKLCISALAMIAVPALADSYWQYDGQTVVRLEANGNDRTFYIHKASANLRRQGVPSGVMLFDGQRNGYRYSGTAYAYPAACSYGVPYYVSGPVSKNQTKVVMTGRRPLDCNGSKTIPVTMTFTYLYSD</sequence>
<evidence type="ECO:0000313" key="3">
    <source>
        <dbReference type="Proteomes" id="UP000187495"/>
    </source>
</evidence>
<evidence type="ECO:0000313" key="2">
    <source>
        <dbReference type="EMBL" id="SIR89209.1"/>
    </source>
</evidence>
<dbReference type="RefSeq" id="WP_076555109.1">
    <property type="nucleotide sequence ID" value="NZ_FTNU01000006.1"/>
</dbReference>
<dbReference type="EMBL" id="FTNU01000006">
    <property type="protein sequence ID" value="SIR89209.1"/>
    <property type="molecule type" value="Genomic_DNA"/>
</dbReference>
<keyword evidence="1" id="KW-0732">Signal</keyword>
<reference evidence="3" key="1">
    <citation type="submission" date="2017-01" db="EMBL/GenBank/DDBJ databases">
        <authorList>
            <person name="Varghese N."/>
            <person name="Submissions S."/>
        </authorList>
    </citation>
    <scope>NUCLEOTIDE SEQUENCE [LARGE SCALE GENOMIC DNA]</scope>
    <source>
        <strain evidence="3">DSM 21768</strain>
    </source>
</reference>
<dbReference type="AlphaFoldDB" id="A0A1N7EMC9"/>
<feature type="signal peptide" evidence="1">
    <location>
        <begin position="1"/>
        <end position="19"/>
    </location>
</feature>
<dbReference type="STRING" id="34061.B0189_02515"/>
<organism evidence="2 3">
    <name type="scientific">Moraxella cuniculi DSM 21768</name>
    <dbReference type="NCBI Taxonomy" id="1122245"/>
    <lineage>
        <taxon>Bacteria</taxon>
        <taxon>Pseudomonadati</taxon>
        <taxon>Pseudomonadota</taxon>
        <taxon>Gammaproteobacteria</taxon>
        <taxon>Moraxellales</taxon>
        <taxon>Moraxellaceae</taxon>
        <taxon>Moraxella</taxon>
    </lineage>
</organism>
<accession>A0A1N7EMC9</accession>
<proteinExistence type="predicted"/>
<protein>
    <submittedName>
        <fullName evidence="2">Uncharacterized protein</fullName>
    </submittedName>
</protein>
<feature type="chain" id="PRO_5012275287" evidence="1">
    <location>
        <begin position="20"/>
        <end position="130"/>
    </location>
</feature>
<evidence type="ECO:0000256" key="1">
    <source>
        <dbReference type="SAM" id="SignalP"/>
    </source>
</evidence>
<name>A0A1N7EMC9_9GAMM</name>
<gene>
    <name evidence="2" type="ORF">SAMN02745664_10616</name>
</gene>
<dbReference type="Proteomes" id="UP000187495">
    <property type="component" value="Unassembled WGS sequence"/>
</dbReference>
<keyword evidence="3" id="KW-1185">Reference proteome</keyword>